<gene>
    <name evidence="2" type="ORF">P2G67_12840</name>
</gene>
<dbReference type="EMBL" id="JARHUD010000007">
    <property type="protein sequence ID" value="MDF2096861.1"/>
    <property type="molecule type" value="Genomic_DNA"/>
</dbReference>
<evidence type="ECO:0000313" key="3">
    <source>
        <dbReference type="Proteomes" id="UP001215503"/>
    </source>
</evidence>
<dbReference type="Gene3D" id="1.10.10.60">
    <property type="entry name" value="Homeodomain-like"/>
    <property type="match status" value="1"/>
</dbReference>
<dbReference type="InterPro" id="IPR011681">
    <property type="entry name" value="GcrA"/>
</dbReference>
<dbReference type="Proteomes" id="UP001215503">
    <property type="component" value="Unassembled WGS sequence"/>
</dbReference>
<reference evidence="2 3" key="1">
    <citation type="submission" date="2023-03" db="EMBL/GenBank/DDBJ databases">
        <title>Fodinicurvata sp. CAU 1616 isolated from sea sendiment.</title>
        <authorList>
            <person name="Kim W."/>
        </authorList>
    </citation>
    <scope>NUCLEOTIDE SEQUENCE [LARGE SCALE GENOMIC DNA]</scope>
    <source>
        <strain evidence="2 3">CAU 1616</strain>
    </source>
</reference>
<evidence type="ECO:0000256" key="1">
    <source>
        <dbReference type="SAM" id="MobiDB-lite"/>
    </source>
</evidence>
<organism evidence="2 3">
    <name type="scientific">Aquibaculum arenosum</name>
    <dbReference type="NCBI Taxonomy" id="3032591"/>
    <lineage>
        <taxon>Bacteria</taxon>
        <taxon>Pseudomonadati</taxon>
        <taxon>Pseudomonadota</taxon>
        <taxon>Alphaproteobacteria</taxon>
        <taxon>Rhodospirillales</taxon>
        <taxon>Rhodovibrionaceae</taxon>
        <taxon>Aquibaculum</taxon>
    </lineage>
</organism>
<sequence>MAWTPERIEELTQLWNAGHSASAIGKKLGVSKNAVVGKAHRLNLPARPSPIRRDSKPAQPARKPAPVLKTPPPMPAAPAKEERRRPPMVRVQQQQEKSTGRRCQWPIGDPATPDFHFCEAPAAGGKPYCAEHCAVAYVVKSRDRSSEAA</sequence>
<dbReference type="RefSeq" id="WP_275823620.1">
    <property type="nucleotide sequence ID" value="NZ_JARHUD010000007.1"/>
</dbReference>
<protein>
    <submittedName>
        <fullName evidence="2">GcrA family cell cycle regulator</fullName>
    </submittedName>
</protein>
<dbReference type="Pfam" id="PF07750">
    <property type="entry name" value="GcrA"/>
    <property type="match status" value="1"/>
</dbReference>
<keyword evidence="3" id="KW-1185">Reference proteome</keyword>
<evidence type="ECO:0000313" key="2">
    <source>
        <dbReference type="EMBL" id="MDF2096861.1"/>
    </source>
</evidence>
<feature type="region of interest" description="Disordered" evidence="1">
    <location>
        <begin position="39"/>
        <end position="106"/>
    </location>
</feature>
<name>A0ABT5YPG4_9PROT</name>
<accession>A0ABT5YPG4</accession>
<comment type="caution">
    <text evidence="2">The sequence shown here is derived from an EMBL/GenBank/DDBJ whole genome shotgun (WGS) entry which is preliminary data.</text>
</comment>
<proteinExistence type="predicted"/>